<gene>
    <name evidence="2" type="ORF">PNOK_0589000</name>
</gene>
<dbReference type="Proteomes" id="UP000217199">
    <property type="component" value="Unassembled WGS sequence"/>
</dbReference>
<evidence type="ECO:0000256" key="1">
    <source>
        <dbReference type="SAM" id="MobiDB-lite"/>
    </source>
</evidence>
<feature type="compositionally biased region" description="Low complexity" evidence="1">
    <location>
        <begin position="288"/>
        <end position="300"/>
    </location>
</feature>
<feature type="compositionally biased region" description="Polar residues" evidence="1">
    <location>
        <begin position="234"/>
        <end position="257"/>
    </location>
</feature>
<dbReference type="AlphaFoldDB" id="A0A286UHE3"/>
<feature type="region of interest" description="Disordered" evidence="1">
    <location>
        <begin position="288"/>
        <end position="336"/>
    </location>
</feature>
<organism evidence="2 3">
    <name type="scientific">Pyrrhoderma noxium</name>
    <dbReference type="NCBI Taxonomy" id="2282107"/>
    <lineage>
        <taxon>Eukaryota</taxon>
        <taxon>Fungi</taxon>
        <taxon>Dikarya</taxon>
        <taxon>Basidiomycota</taxon>
        <taxon>Agaricomycotina</taxon>
        <taxon>Agaricomycetes</taxon>
        <taxon>Hymenochaetales</taxon>
        <taxon>Hymenochaetaceae</taxon>
        <taxon>Pyrrhoderma</taxon>
    </lineage>
</organism>
<evidence type="ECO:0000313" key="2">
    <source>
        <dbReference type="EMBL" id="PAV19046.1"/>
    </source>
</evidence>
<comment type="caution">
    <text evidence="2">The sequence shown here is derived from an EMBL/GenBank/DDBJ whole genome shotgun (WGS) entry which is preliminary data.</text>
</comment>
<dbReference type="InParanoid" id="A0A286UHE3"/>
<feature type="compositionally biased region" description="Polar residues" evidence="1">
    <location>
        <begin position="301"/>
        <end position="323"/>
    </location>
</feature>
<reference evidence="2 3" key="1">
    <citation type="journal article" date="2017" name="Mol. Ecol.">
        <title>Comparative and population genomic landscape of Phellinus noxius: A hypervariable fungus causing root rot in trees.</title>
        <authorList>
            <person name="Chung C.L."/>
            <person name="Lee T.J."/>
            <person name="Akiba M."/>
            <person name="Lee H.H."/>
            <person name="Kuo T.H."/>
            <person name="Liu D."/>
            <person name="Ke H.M."/>
            <person name="Yokoi T."/>
            <person name="Roa M.B."/>
            <person name="Lu M.J."/>
            <person name="Chang Y.Y."/>
            <person name="Ann P.J."/>
            <person name="Tsai J.N."/>
            <person name="Chen C.Y."/>
            <person name="Tzean S.S."/>
            <person name="Ota Y."/>
            <person name="Hattori T."/>
            <person name="Sahashi N."/>
            <person name="Liou R.F."/>
            <person name="Kikuchi T."/>
            <person name="Tsai I.J."/>
        </authorList>
    </citation>
    <scope>NUCLEOTIDE SEQUENCE [LARGE SCALE GENOMIC DNA]</scope>
    <source>
        <strain evidence="2 3">FFPRI411160</strain>
    </source>
</reference>
<protein>
    <submittedName>
        <fullName evidence="2">Uncharacterized protein</fullName>
    </submittedName>
</protein>
<feature type="region of interest" description="Disordered" evidence="1">
    <location>
        <begin position="84"/>
        <end position="131"/>
    </location>
</feature>
<sequence>MKKGLDELKEEAAATFVTPNSGKRKMQTFNDVTEAIDYYKSKSSDLKLRTRQRCRYKSIYDFISKPGMTLPEIYKKIERDRENEISIKERGRHRKEKEKGQGSSDHNLNNNGLGASTEQAEKKKKKTKYVKLENLPTKEEIGKALEERKRNSSESYKKSLQTLINIANNPKFTLADLRSRILYNKQRHNKASQSSKKRLRDEKLKPSSSTTAPIQTSSRPQSPSTPAPPRPQSLVIQTSPKSQHLNVRTSTTLSDSIVQETLRSQHPGARTSTNSPISNVQEVLEIRSPTTQTSPKSKSPNIQTSPKSPNLNMQRIPKSQSLQNEERRDSNESIPRYIYEGVDNEEDWMSVWGLDYE</sequence>
<feature type="compositionally biased region" description="Basic residues" evidence="1">
    <location>
        <begin position="185"/>
        <end position="198"/>
    </location>
</feature>
<proteinExistence type="predicted"/>
<name>A0A286UHE3_9AGAM</name>
<keyword evidence="3" id="KW-1185">Reference proteome</keyword>
<evidence type="ECO:0000313" key="3">
    <source>
        <dbReference type="Proteomes" id="UP000217199"/>
    </source>
</evidence>
<feature type="compositionally biased region" description="Polar residues" evidence="1">
    <location>
        <begin position="103"/>
        <end position="118"/>
    </location>
</feature>
<feature type="region of interest" description="Disordered" evidence="1">
    <location>
        <begin position="185"/>
        <end position="257"/>
    </location>
</feature>
<accession>A0A286UHE3</accession>
<dbReference type="EMBL" id="NBII01000005">
    <property type="protein sequence ID" value="PAV19046.1"/>
    <property type="molecule type" value="Genomic_DNA"/>
</dbReference>